<dbReference type="GO" id="GO:0016020">
    <property type="term" value="C:membrane"/>
    <property type="evidence" value="ECO:0007669"/>
    <property type="project" value="InterPro"/>
</dbReference>
<evidence type="ECO:0000313" key="2">
    <source>
        <dbReference type="EMBL" id="NXL96163.1"/>
    </source>
</evidence>
<dbReference type="InterPro" id="IPR027417">
    <property type="entry name" value="P-loop_NTPase"/>
</dbReference>
<dbReference type="OrthoDB" id="8061355at2759"/>
<organism evidence="2 3">
    <name type="scientific">Alectura lathami</name>
    <name type="common">Australian brush turkey</name>
    <dbReference type="NCBI Taxonomy" id="81907"/>
    <lineage>
        <taxon>Eukaryota</taxon>
        <taxon>Metazoa</taxon>
        <taxon>Chordata</taxon>
        <taxon>Craniata</taxon>
        <taxon>Vertebrata</taxon>
        <taxon>Euteleostomi</taxon>
        <taxon>Archelosauria</taxon>
        <taxon>Archosauria</taxon>
        <taxon>Dinosauria</taxon>
        <taxon>Saurischia</taxon>
        <taxon>Theropoda</taxon>
        <taxon>Coelurosauria</taxon>
        <taxon>Aves</taxon>
        <taxon>Neognathae</taxon>
        <taxon>Galloanserae</taxon>
        <taxon>Galliformes</taxon>
        <taxon>Megapodiidae</taxon>
        <taxon>Alectura</taxon>
    </lineage>
</organism>
<name>A0A7L0WWW7_ALELA</name>
<dbReference type="PANTHER" id="PTHR19229:SF274">
    <property type="entry name" value="ABC-TYPE ORGANIC ANION TRANSPORTER ABCA8"/>
    <property type="match status" value="1"/>
</dbReference>
<feature type="non-terminal residue" evidence="2">
    <location>
        <position position="165"/>
    </location>
</feature>
<evidence type="ECO:0000313" key="3">
    <source>
        <dbReference type="Proteomes" id="UP000562322"/>
    </source>
</evidence>
<dbReference type="InterPro" id="IPR056264">
    <property type="entry name" value="R2_ABCA1-4-like"/>
</dbReference>
<dbReference type="InterPro" id="IPR026082">
    <property type="entry name" value="ABCA"/>
</dbReference>
<comment type="caution">
    <text evidence="2">The sequence shown here is derived from an EMBL/GenBank/DDBJ whole genome shotgun (WGS) entry which is preliminary data.</text>
</comment>
<dbReference type="PANTHER" id="PTHR19229">
    <property type="entry name" value="ATP-BINDING CASSETTE TRANSPORTER SUBFAMILY A ABCA"/>
    <property type="match status" value="1"/>
</dbReference>
<proteinExistence type="predicted"/>
<dbReference type="GO" id="GO:0140359">
    <property type="term" value="F:ABC-type transporter activity"/>
    <property type="evidence" value="ECO:0007669"/>
    <property type="project" value="InterPro"/>
</dbReference>
<keyword evidence="3" id="KW-1185">Reference proteome</keyword>
<dbReference type="Pfam" id="PF23321">
    <property type="entry name" value="R1_ABCA1"/>
    <property type="match status" value="1"/>
</dbReference>
<dbReference type="GO" id="GO:0005319">
    <property type="term" value="F:lipid transporter activity"/>
    <property type="evidence" value="ECO:0007669"/>
    <property type="project" value="TreeGrafter"/>
</dbReference>
<dbReference type="EMBL" id="VXAV01033916">
    <property type="protein sequence ID" value="NXL96163.1"/>
    <property type="molecule type" value="Genomic_DNA"/>
</dbReference>
<accession>A0A7L0WWW7</accession>
<dbReference type="SUPFAM" id="SSF52540">
    <property type="entry name" value="P-loop containing nucleoside triphosphate hydrolases"/>
    <property type="match status" value="1"/>
</dbReference>
<dbReference type="AlphaFoldDB" id="A0A7L0WWW7"/>
<gene>
    <name evidence="2" type="primary">Abca8_1</name>
    <name evidence="2" type="ORF">ALELAT_R01334</name>
</gene>
<feature type="domain" description="ABCA1-4-like C-terminal R2 regulatory" evidence="1">
    <location>
        <begin position="85"/>
        <end position="158"/>
    </location>
</feature>
<dbReference type="Proteomes" id="UP000562322">
    <property type="component" value="Unassembled WGS sequence"/>
</dbReference>
<evidence type="ECO:0000259" key="1">
    <source>
        <dbReference type="Pfam" id="PF23321"/>
    </source>
</evidence>
<reference evidence="2 3" key="1">
    <citation type="submission" date="2019-09" db="EMBL/GenBank/DDBJ databases">
        <title>Bird 10,000 Genomes (B10K) Project - Family phase.</title>
        <authorList>
            <person name="Zhang G."/>
        </authorList>
    </citation>
    <scope>NUCLEOTIDE SEQUENCE [LARGE SCALE GENOMIC DNA]</scope>
    <source>
        <strain evidence="2">B10K-DU-001-39</strain>
        <tissue evidence="2">Muscle</tissue>
    </source>
</reference>
<dbReference type="Gene3D" id="3.40.50.300">
    <property type="entry name" value="P-loop containing nucleotide triphosphate hydrolases"/>
    <property type="match status" value="1"/>
</dbReference>
<sequence length="165" mass="18454">QLCFALSILGNPTVMLWDEPSVGVDVRGQRCLWKAIQAAVRSKERAAVLSTHCLEEAAMCDRVAMLVAGQLRYIGSPEELRRKFGTSYHLEVKPKDAGQGDALNAEILHLFPHAARQERISSLLIYKIPMEDVLPLSQAFSKLEAAKQNLRLEEYSLSLHTLQQV</sequence>
<protein>
    <submittedName>
        <fullName evidence="2">ABCA8 protein</fullName>
    </submittedName>
</protein>
<feature type="non-terminal residue" evidence="2">
    <location>
        <position position="1"/>
    </location>
</feature>